<gene>
    <name evidence="3" type="ORF">ACH5RR_017761</name>
</gene>
<dbReference type="InterPro" id="IPR057670">
    <property type="entry name" value="SH3_retrovirus"/>
</dbReference>
<protein>
    <recommendedName>
        <fullName evidence="2">Retroviral polymerase SH3-like domain-containing protein</fullName>
    </recommendedName>
</protein>
<feature type="region of interest" description="Disordered" evidence="1">
    <location>
        <begin position="183"/>
        <end position="206"/>
    </location>
</feature>
<organism evidence="3 4">
    <name type="scientific">Cinchona calisaya</name>
    <dbReference type="NCBI Taxonomy" id="153742"/>
    <lineage>
        <taxon>Eukaryota</taxon>
        <taxon>Viridiplantae</taxon>
        <taxon>Streptophyta</taxon>
        <taxon>Embryophyta</taxon>
        <taxon>Tracheophyta</taxon>
        <taxon>Spermatophyta</taxon>
        <taxon>Magnoliopsida</taxon>
        <taxon>eudicotyledons</taxon>
        <taxon>Gunneridae</taxon>
        <taxon>Pentapetalae</taxon>
        <taxon>asterids</taxon>
        <taxon>lamiids</taxon>
        <taxon>Gentianales</taxon>
        <taxon>Rubiaceae</taxon>
        <taxon>Cinchonoideae</taxon>
        <taxon>Cinchoneae</taxon>
        <taxon>Cinchona</taxon>
    </lineage>
</organism>
<feature type="compositionally biased region" description="Polar residues" evidence="1">
    <location>
        <begin position="183"/>
        <end position="197"/>
    </location>
</feature>
<name>A0ABD2ZJI1_9GENT</name>
<reference evidence="3 4" key="1">
    <citation type="submission" date="2024-11" db="EMBL/GenBank/DDBJ databases">
        <title>A near-complete genome assembly of Cinchona calisaya.</title>
        <authorList>
            <person name="Lian D.C."/>
            <person name="Zhao X.W."/>
            <person name="Wei L."/>
        </authorList>
    </citation>
    <scope>NUCLEOTIDE SEQUENCE [LARGE SCALE GENOMIC DNA]</scope>
    <source>
        <tissue evidence="3">Nenye</tissue>
    </source>
</reference>
<comment type="caution">
    <text evidence="3">The sequence shown here is derived from an EMBL/GenBank/DDBJ whole genome shotgun (WGS) entry which is preliminary data.</text>
</comment>
<accession>A0ABD2ZJI1</accession>
<dbReference type="AlphaFoldDB" id="A0ABD2ZJI1"/>
<dbReference type="EMBL" id="JBJUIK010000008">
    <property type="protein sequence ID" value="KAL3519612.1"/>
    <property type="molecule type" value="Genomic_DNA"/>
</dbReference>
<feature type="domain" description="Retroviral polymerase SH3-like" evidence="2">
    <location>
        <begin position="25"/>
        <end position="82"/>
    </location>
</feature>
<proteinExistence type="predicted"/>
<keyword evidence="4" id="KW-1185">Reference proteome</keyword>
<dbReference type="Proteomes" id="UP001630127">
    <property type="component" value="Unassembled WGS sequence"/>
</dbReference>
<evidence type="ECO:0000259" key="2">
    <source>
        <dbReference type="Pfam" id="PF25597"/>
    </source>
</evidence>
<evidence type="ECO:0000313" key="4">
    <source>
        <dbReference type="Proteomes" id="UP001630127"/>
    </source>
</evidence>
<evidence type="ECO:0000313" key="3">
    <source>
        <dbReference type="EMBL" id="KAL3519612.1"/>
    </source>
</evidence>
<evidence type="ECO:0000256" key="1">
    <source>
        <dbReference type="SAM" id="MobiDB-lite"/>
    </source>
</evidence>
<dbReference type="Pfam" id="PF25597">
    <property type="entry name" value="SH3_retrovirus"/>
    <property type="match status" value="1"/>
</dbReference>
<sequence length="260" mass="29284">MNLFVVKSVTSLDMVLRTAGIAIIKCFPYLRGYAKNKFEPRSFPHIFLGYSEIYKGHRCLHSPSNRVYTSRHVIFDIAAFPFGNLVFLYMFNVSNNELIHFSEWMIGVEENYSMPSLDDNATSSLLHENSSIISSRSQDKHNSTILLNKNMINLPEVEIPNVSAPLSTSRLLSLYQNLTSSDPSGSLNLQPNQQAVDDSSPDLRRRSQAHKCNPKYFGNDYCLMVAAVPSEPKSTKSALKRPGWVVAMHEEIKALHGNQT</sequence>